<feature type="domain" description="DUF4131" evidence="8">
    <location>
        <begin position="4"/>
        <end position="145"/>
    </location>
</feature>
<dbReference type="EMBL" id="PCWA01000043">
    <property type="protein sequence ID" value="PIQ89412.1"/>
    <property type="molecule type" value="Genomic_DNA"/>
</dbReference>
<feature type="domain" description="ComEC/Rec2-related protein" evidence="7">
    <location>
        <begin position="188"/>
        <end position="451"/>
    </location>
</feature>
<evidence type="ECO:0000256" key="3">
    <source>
        <dbReference type="ARBA" id="ARBA00022692"/>
    </source>
</evidence>
<feature type="transmembrane region" description="Helical" evidence="6">
    <location>
        <begin position="210"/>
        <end position="231"/>
    </location>
</feature>
<dbReference type="PANTHER" id="PTHR30619">
    <property type="entry name" value="DNA INTERNALIZATION/COMPETENCE PROTEIN COMEC/REC2"/>
    <property type="match status" value="1"/>
</dbReference>
<dbReference type="GO" id="GO:0005886">
    <property type="term" value="C:plasma membrane"/>
    <property type="evidence" value="ECO:0007669"/>
    <property type="project" value="UniProtKB-SubCell"/>
</dbReference>
<dbReference type="InterPro" id="IPR025405">
    <property type="entry name" value="DUF4131"/>
</dbReference>
<keyword evidence="5 6" id="KW-0472">Membrane</keyword>
<feature type="transmembrane region" description="Helical" evidence="6">
    <location>
        <begin position="339"/>
        <end position="358"/>
    </location>
</feature>
<feature type="transmembrane region" description="Helical" evidence="6">
    <location>
        <begin position="399"/>
        <end position="416"/>
    </location>
</feature>
<accession>A0A2H0LYG4</accession>
<evidence type="ECO:0000256" key="5">
    <source>
        <dbReference type="ARBA" id="ARBA00023136"/>
    </source>
</evidence>
<gene>
    <name evidence="9" type="ORF">COV72_03185</name>
</gene>
<comment type="caution">
    <text evidence="9">The sequence shown here is derived from an EMBL/GenBank/DDBJ whole genome shotgun (WGS) entry which is preliminary data.</text>
</comment>
<keyword evidence="2" id="KW-1003">Cell membrane</keyword>
<evidence type="ECO:0000259" key="8">
    <source>
        <dbReference type="Pfam" id="PF13567"/>
    </source>
</evidence>
<comment type="subcellular location">
    <subcellularLocation>
        <location evidence="1">Cell membrane</location>
        <topology evidence="1">Multi-pass membrane protein</topology>
    </subcellularLocation>
</comment>
<keyword evidence="3 6" id="KW-0812">Transmembrane</keyword>
<evidence type="ECO:0000256" key="4">
    <source>
        <dbReference type="ARBA" id="ARBA00022989"/>
    </source>
</evidence>
<dbReference type="PANTHER" id="PTHR30619:SF1">
    <property type="entry name" value="RECOMBINATION PROTEIN 2"/>
    <property type="match status" value="1"/>
</dbReference>
<name>A0A2H0LYG4_9BACT</name>
<feature type="non-terminal residue" evidence="9">
    <location>
        <position position="1"/>
    </location>
</feature>
<dbReference type="Pfam" id="PF03772">
    <property type="entry name" value="Competence"/>
    <property type="match status" value="1"/>
</dbReference>
<dbReference type="NCBIfam" id="TIGR00360">
    <property type="entry name" value="ComEC_N-term"/>
    <property type="match status" value="1"/>
</dbReference>
<feature type="transmembrane region" description="Helical" evidence="6">
    <location>
        <begin position="437"/>
        <end position="456"/>
    </location>
</feature>
<reference evidence="9 10" key="1">
    <citation type="submission" date="2017-09" db="EMBL/GenBank/DDBJ databases">
        <title>Depth-based differentiation of microbial function through sediment-hosted aquifers and enrichment of novel symbionts in the deep terrestrial subsurface.</title>
        <authorList>
            <person name="Probst A.J."/>
            <person name="Ladd B."/>
            <person name="Jarett J.K."/>
            <person name="Geller-Mcgrath D.E."/>
            <person name="Sieber C.M."/>
            <person name="Emerson J.B."/>
            <person name="Anantharaman K."/>
            <person name="Thomas B.C."/>
            <person name="Malmstrom R."/>
            <person name="Stieglmeier M."/>
            <person name="Klingl A."/>
            <person name="Woyke T."/>
            <person name="Ryan C.M."/>
            <person name="Banfield J.F."/>
        </authorList>
    </citation>
    <scope>NUCLEOTIDE SEQUENCE [LARGE SCALE GENOMIC DNA]</scope>
    <source>
        <strain evidence="9">CG11_big_fil_rev_8_21_14_0_20_42_13</strain>
    </source>
</reference>
<feature type="transmembrane region" description="Helical" evidence="6">
    <location>
        <begin position="370"/>
        <end position="393"/>
    </location>
</feature>
<sequence>RALFLVFAFFGFLFLGFLAYNHSNIVPKNHIKNITNIPKGRSSHVLVEGQVINRPDVKLTFFDRERSEFILKIRCIKYEGLWQTARGLLLTDVSDPRLNFKYGDEVVVEGDLSTPAGATNPGQFDYKRFLAGKKIFYILKARGNDFYKIIKTGKINPVKAFAYKMSQRIEALIDKFMSPAEASILKAILLGERGDVDDDVKDTFFNTGTIHILSISGLHVGLLTAIFLLIFKLFRVPFKFSFIGAGLLLMFYCVMVDNRPPVVRASIMIGVFLSGKILRRKQDLFNSLAFAALIILLFEPQALFNAGFQLSFLTVASILYFPPRLEGMLPKGMSKARLYALRAAIVSLSAWLGSAPLIARYFNIVSPVALIANIVIVPWMFFVLASAVTFVVFGFFSPALGLIFSQVSGAAILILLKVASGFSRFPFSFFRVKSPSWFLIAFFYIVIFLFFNRNLIRV</sequence>
<protein>
    <recommendedName>
        <fullName evidence="11">ComEC/Rec2-related protein domain-containing protein</fullName>
    </recommendedName>
</protein>
<feature type="transmembrane region" description="Helical" evidence="6">
    <location>
        <begin position="290"/>
        <end position="319"/>
    </location>
</feature>
<dbReference type="InterPro" id="IPR052159">
    <property type="entry name" value="Competence_DNA_uptake"/>
</dbReference>
<evidence type="ECO:0000256" key="1">
    <source>
        <dbReference type="ARBA" id="ARBA00004651"/>
    </source>
</evidence>
<organism evidence="9 10">
    <name type="scientific">Candidatus Ghiorseimicrobium undicola</name>
    <dbReference type="NCBI Taxonomy" id="1974746"/>
    <lineage>
        <taxon>Bacteria</taxon>
        <taxon>Pseudomonadati</taxon>
        <taxon>Candidatus Omnitrophota</taxon>
        <taxon>Candidatus Ghiorseimicrobium</taxon>
    </lineage>
</organism>
<evidence type="ECO:0000259" key="7">
    <source>
        <dbReference type="Pfam" id="PF03772"/>
    </source>
</evidence>
<evidence type="ECO:0008006" key="11">
    <source>
        <dbReference type="Google" id="ProtNLM"/>
    </source>
</evidence>
<dbReference type="Pfam" id="PF13567">
    <property type="entry name" value="DUF4131"/>
    <property type="match status" value="1"/>
</dbReference>
<feature type="non-terminal residue" evidence="9">
    <location>
        <position position="458"/>
    </location>
</feature>
<dbReference type="Proteomes" id="UP000229641">
    <property type="component" value="Unassembled WGS sequence"/>
</dbReference>
<evidence type="ECO:0000313" key="10">
    <source>
        <dbReference type="Proteomes" id="UP000229641"/>
    </source>
</evidence>
<dbReference type="InterPro" id="IPR004477">
    <property type="entry name" value="ComEC_N"/>
</dbReference>
<evidence type="ECO:0000313" key="9">
    <source>
        <dbReference type="EMBL" id="PIQ89412.1"/>
    </source>
</evidence>
<feature type="transmembrane region" description="Helical" evidence="6">
    <location>
        <begin position="238"/>
        <end position="255"/>
    </location>
</feature>
<evidence type="ECO:0000256" key="2">
    <source>
        <dbReference type="ARBA" id="ARBA00022475"/>
    </source>
</evidence>
<evidence type="ECO:0000256" key="6">
    <source>
        <dbReference type="SAM" id="Phobius"/>
    </source>
</evidence>
<proteinExistence type="predicted"/>
<keyword evidence="4 6" id="KW-1133">Transmembrane helix</keyword>
<dbReference type="AlphaFoldDB" id="A0A2H0LYG4"/>